<accession>A0A0F9C0I1</accession>
<organism evidence="1">
    <name type="scientific">marine sediment metagenome</name>
    <dbReference type="NCBI Taxonomy" id="412755"/>
    <lineage>
        <taxon>unclassified sequences</taxon>
        <taxon>metagenomes</taxon>
        <taxon>ecological metagenomes</taxon>
    </lineage>
</organism>
<sequence length="138" mass="14609">MAGALTIRRIINSTGLGEEFTIDIEAVTQTVPVEHGGKGRYVIHHTATTTALQLSTLFPQLALAKIYKVYIKAEAGTIYIMLNTAGITTFGVLTADLVLAEGEDVDLPVNPDLTTANGMTIDAAAVTDAFTITAWAKT</sequence>
<reference evidence="1" key="1">
    <citation type="journal article" date="2015" name="Nature">
        <title>Complex archaea that bridge the gap between prokaryotes and eukaryotes.</title>
        <authorList>
            <person name="Spang A."/>
            <person name="Saw J.H."/>
            <person name="Jorgensen S.L."/>
            <person name="Zaremba-Niedzwiedzka K."/>
            <person name="Martijn J."/>
            <person name="Lind A.E."/>
            <person name="van Eijk R."/>
            <person name="Schleper C."/>
            <person name="Guy L."/>
            <person name="Ettema T.J."/>
        </authorList>
    </citation>
    <scope>NUCLEOTIDE SEQUENCE</scope>
</reference>
<name>A0A0F9C0I1_9ZZZZ</name>
<dbReference type="AlphaFoldDB" id="A0A0F9C0I1"/>
<dbReference type="EMBL" id="LAZR01035377">
    <property type="protein sequence ID" value="KKL27674.1"/>
    <property type="molecule type" value="Genomic_DNA"/>
</dbReference>
<comment type="caution">
    <text evidence="1">The sequence shown here is derived from an EMBL/GenBank/DDBJ whole genome shotgun (WGS) entry which is preliminary data.</text>
</comment>
<gene>
    <name evidence="1" type="ORF">LCGC14_2382780</name>
</gene>
<proteinExistence type="predicted"/>
<evidence type="ECO:0000313" key="1">
    <source>
        <dbReference type="EMBL" id="KKL27674.1"/>
    </source>
</evidence>
<protein>
    <submittedName>
        <fullName evidence="1">Uncharacterized protein</fullName>
    </submittedName>
</protein>